<reference evidence="2" key="1">
    <citation type="submission" date="2019-12" db="EMBL/GenBank/DDBJ databases">
        <title>Genome sequencing and annotation of Brassica cretica.</title>
        <authorList>
            <person name="Studholme D.J."/>
            <person name="Sarris P.F."/>
        </authorList>
    </citation>
    <scope>NUCLEOTIDE SEQUENCE</scope>
    <source>
        <strain evidence="2">PFS-102/07</strain>
        <tissue evidence="2">Leaf</tissue>
    </source>
</reference>
<evidence type="ECO:0000313" key="2">
    <source>
        <dbReference type="EMBL" id="KAF2546825.1"/>
    </source>
</evidence>
<feature type="domain" description="DUF1985" evidence="1">
    <location>
        <begin position="310"/>
        <end position="436"/>
    </location>
</feature>
<comment type="caution">
    <text evidence="2">The sequence shown here is derived from an EMBL/GenBank/DDBJ whole genome shotgun (WGS) entry which is preliminary data.</text>
</comment>
<dbReference type="PANTHER" id="PTHR48449:SF1">
    <property type="entry name" value="DUF1985 DOMAIN-CONTAINING PROTEIN"/>
    <property type="match status" value="1"/>
</dbReference>
<feature type="domain" description="DUF1985" evidence="1">
    <location>
        <begin position="525"/>
        <end position="579"/>
    </location>
</feature>
<evidence type="ECO:0000259" key="1">
    <source>
        <dbReference type="Pfam" id="PF09331"/>
    </source>
</evidence>
<dbReference type="AlphaFoldDB" id="A0A8S9GKQ7"/>
<gene>
    <name evidence="2" type="ORF">F2Q70_00020630</name>
</gene>
<protein>
    <recommendedName>
        <fullName evidence="1">DUF1985 domain-containing protein</fullName>
    </recommendedName>
</protein>
<dbReference type="PANTHER" id="PTHR48449">
    <property type="entry name" value="DUF1985 DOMAIN-CONTAINING PROTEIN"/>
    <property type="match status" value="1"/>
</dbReference>
<organism evidence="2">
    <name type="scientific">Brassica cretica</name>
    <name type="common">Mustard</name>
    <dbReference type="NCBI Taxonomy" id="69181"/>
    <lineage>
        <taxon>Eukaryota</taxon>
        <taxon>Viridiplantae</taxon>
        <taxon>Streptophyta</taxon>
        <taxon>Embryophyta</taxon>
        <taxon>Tracheophyta</taxon>
        <taxon>Spermatophyta</taxon>
        <taxon>Magnoliopsida</taxon>
        <taxon>eudicotyledons</taxon>
        <taxon>Gunneridae</taxon>
        <taxon>Pentapetalae</taxon>
        <taxon>rosids</taxon>
        <taxon>malvids</taxon>
        <taxon>Brassicales</taxon>
        <taxon>Brassicaceae</taxon>
        <taxon>Brassiceae</taxon>
        <taxon>Brassica</taxon>
    </lineage>
</organism>
<accession>A0A8S9GKQ7</accession>
<proteinExistence type="predicted"/>
<name>A0A8S9GKQ7_BRACR</name>
<dbReference type="Pfam" id="PF09331">
    <property type="entry name" value="DUF1985"/>
    <property type="match status" value="2"/>
</dbReference>
<dbReference type="EMBL" id="QGKY02001925">
    <property type="protein sequence ID" value="KAF2546825.1"/>
    <property type="molecule type" value="Genomic_DNA"/>
</dbReference>
<sequence>MIFYFVLLHYWRRRVLEQKLKPLNKEIGRSLPKGTLSSESCVFVRSCRCVICLEDYVAEEEKRLRWTTNQIYSICRWLICRCVSGFADTYPASPLRLRIILSDESPRRHEKLTEGVNLKSVSFMSQFHSSRPDCNLYASWVRFLQTKKYCVLLYIKEKILKKLSKQQEVKKSELSSSLTLVYVISKRRQRFLSWPSTFVGNDDRRQISPSSSFCHLSSLRTIDYNHFVISADTDKSYSSSGFPKRILEEGAETKMDKINNTCRRTILETLKVVLKDECQEVLKDPVFGPILAIVENKLIYPGKIIYSFICKQLKVSKLHELWFLFAKRPHMFSMQKFYVVTGLKFKEEPDIDFNNLKSDKGFWSTVLKENRKANLLIIRDELLKLCNEWTYVDRVRLVYLCIIHGFVIAKDLRVFIPHEFIRLVMDFEKMRIYPWGLRNPSYWMQHMNDQRWSSFFSLIKDDWLHIVLLLIFLHLSFPKLEGMDYQFPKRILEEGAETKMDKINNTCRRTILETLKVVLKDDFICKQLKVSKLHELWFLFAKRSLRFSMQEFYAVTGLKFKEEPDIDFNNWKSDKGFWTTVLK</sequence>
<dbReference type="InterPro" id="IPR015410">
    <property type="entry name" value="DUF1985"/>
</dbReference>